<dbReference type="Ensembl" id="ENSLLTT00000005646.1">
    <property type="protein sequence ID" value="ENSLLTP00000005428.1"/>
    <property type="gene ID" value="ENSLLTG00000004149.1"/>
</dbReference>
<dbReference type="Gene3D" id="6.10.140.140">
    <property type="match status" value="1"/>
</dbReference>
<accession>A0A8C5RQ45</accession>
<protein>
    <recommendedName>
        <fullName evidence="1">KRAB domain-containing protein</fullName>
    </recommendedName>
</protein>
<evidence type="ECO:0000313" key="3">
    <source>
        <dbReference type="Proteomes" id="UP000694406"/>
    </source>
</evidence>
<dbReference type="PANTHER" id="PTHR23232:SF142">
    <property type="entry name" value="GASTRULA ZINC FINGER PROTEIN XLCGF57.1-LIKE-RELATED"/>
    <property type="match status" value="1"/>
</dbReference>
<evidence type="ECO:0000313" key="2">
    <source>
        <dbReference type="Ensembl" id="ENSLLTP00000005428.1"/>
    </source>
</evidence>
<reference evidence="2" key="2">
    <citation type="submission" date="2025-09" db="UniProtKB">
        <authorList>
            <consortium name="Ensembl"/>
        </authorList>
    </citation>
    <scope>IDENTIFICATION</scope>
</reference>
<dbReference type="Pfam" id="PF01352">
    <property type="entry name" value="KRAB"/>
    <property type="match status" value="1"/>
</dbReference>
<dbReference type="PROSITE" id="PS50805">
    <property type="entry name" value="KRAB"/>
    <property type="match status" value="1"/>
</dbReference>
<reference evidence="2" key="1">
    <citation type="submission" date="2025-08" db="UniProtKB">
        <authorList>
            <consortium name="Ensembl"/>
        </authorList>
    </citation>
    <scope>IDENTIFICATION</scope>
</reference>
<dbReference type="SMART" id="SM00349">
    <property type="entry name" value="KRAB"/>
    <property type="match status" value="1"/>
</dbReference>
<dbReference type="GO" id="GO:0006355">
    <property type="term" value="P:regulation of DNA-templated transcription"/>
    <property type="evidence" value="ECO:0007669"/>
    <property type="project" value="InterPro"/>
</dbReference>
<dbReference type="InterPro" id="IPR050169">
    <property type="entry name" value="Krueppel_C2H2_ZnF"/>
</dbReference>
<dbReference type="InterPro" id="IPR036051">
    <property type="entry name" value="KRAB_dom_sf"/>
</dbReference>
<evidence type="ECO:0000259" key="1">
    <source>
        <dbReference type="PROSITE" id="PS50805"/>
    </source>
</evidence>
<dbReference type="PANTHER" id="PTHR23232">
    <property type="entry name" value="KRAB DOMAIN C2H2 ZINC FINGER"/>
    <property type="match status" value="1"/>
</dbReference>
<dbReference type="SUPFAM" id="SSF109640">
    <property type="entry name" value="KRAB domain (Kruppel-associated box)"/>
    <property type="match status" value="1"/>
</dbReference>
<dbReference type="AlphaFoldDB" id="A0A8C5RQ45"/>
<dbReference type="CDD" id="cd07765">
    <property type="entry name" value="KRAB_A-box"/>
    <property type="match status" value="1"/>
</dbReference>
<sequence length="80" mass="9501">METCFLVQDVVCFEDMAVYFSEEEWSQLDADQQELYREVMLENSRNLLSVSKKPFLCSGIPPSLFHFSCYFVCYEENPFF</sequence>
<dbReference type="Proteomes" id="UP000694406">
    <property type="component" value="Unplaced"/>
</dbReference>
<proteinExistence type="predicted"/>
<dbReference type="InterPro" id="IPR001909">
    <property type="entry name" value="KRAB"/>
</dbReference>
<feature type="domain" description="KRAB" evidence="1">
    <location>
        <begin position="11"/>
        <end position="80"/>
    </location>
</feature>
<keyword evidence="3" id="KW-1185">Reference proteome</keyword>
<dbReference type="GeneTree" id="ENSGT01150000287171"/>
<organism evidence="2 3">
    <name type="scientific">Laticauda laticaudata</name>
    <name type="common">Blue-ringed sea krait</name>
    <name type="synonym">Blue-lipped sea krait</name>
    <dbReference type="NCBI Taxonomy" id="8630"/>
    <lineage>
        <taxon>Eukaryota</taxon>
        <taxon>Metazoa</taxon>
        <taxon>Chordata</taxon>
        <taxon>Craniata</taxon>
        <taxon>Vertebrata</taxon>
        <taxon>Euteleostomi</taxon>
        <taxon>Lepidosauria</taxon>
        <taxon>Squamata</taxon>
        <taxon>Bifurcata</taxon>
        <taxon>Unidentata</taxon>
        <taxon>Episquamata</taxon>
        <taxon>Toxicofera</taxon>
        <taxon>Serpentes</taxon>
        <taxon>Colubroidea</taxon>
        <taxon>Elapidae</taxon>
        <taxon>Laticaudinae</taxon>
        <taxon>Laticauda</taxon>
    </lineage>
</organism>
<name>A0A8C5RQ45_LATLA</name>